<keyword evidence="4" id="KW-1185">Reference proteome</keyword>
<evidence type="ECO:0000256" key="2">
    <source>
        <dbReference type="SAM" id="Phobius"/>
    </source>
</evidence>
<comment type="caution">
    <text evidence="3">The sequence shown here is derived from an EMBL/GenBank/DDBJ whole genome shotgun (WGS) entry which is preliminary data.</text>
</comment>
<reference evidence="3" key="1">
    <citation type="submission" date="2020-06" db="EMBL/GenBank/DDBJ databases">
        <title>WGS assembly of Ceratodon purpureus strain R40.</title>
        <authorList>
            <person name="Carey S.B."/>
            <person name="Jenkins J."/>
            <person name="Shu S."/>
            <person name="Lovell J.T."/>
            <person name="Sreedasyam A."/>
            <person name="Maumus F."/>
            <person name="Tiley G.P."/>
            <person name="Fernandez-Pozo N."/>
            <person name="Barry K."/>
            <person name="Chen C."/>
            <person name="Wang M."/>
            <person name="Lipzen A."/>
            <person name="Daum C."/>
            <person name="Saski C.A."/>
            <person name="Payton A.C."/>
            <person name="Mcbreen J.C."/>
            <person name="Conrad R.E."/>
            <person name="Kollar L.M."/>
            <person name="Olsson S."/>
            <person name="Huttunen S."/>
            <person name="Landis J.B."/>
            <person name="Wickett N.J."/>
            <person name="Johnson M.G."/>
            <person name="Rensing S.A."/>
            <person name="Grimwood J."/>
            <person name="Schmutz J."/>
            <person name="Mcdaniel S.F."/>
        </authorList>
    </citation>
    <scope>NUCLEOTIDE SEQUENCE</scope>
    <source>
        <strain evidence="3">R40</strain>
    </source>
</reference>
<sequence length="343" mass="37994">MEYKQEKWRIMEQVKMAAEREGRWAGHRLEQDEDGGRGSAQMSGLIHHLSQIILRRLEHNCGFGFLGRASFWIGASTAWEGCLTKVTYVQWNRRFRGLSSVVKVILQVLIFVIFSIAILRQSLGGPCKDLVARQTDSHSGLTMVSETQSSPTSDNNGHQGNDQDEDRGGSRHGDANVANTGKERDAGLESNGRTCVRRGGMRGRRVGGRGRQGISIDMRHWSTRAASSRATESIEAWRNESQASPLTSAPKRRCARTRPVDIEGTFACQELNGPLLDPVLDGRVHDMPNLARSPKGEIRERFYLDSTAVDCGDGEAHASDELVGSQIPRTRIQCGMDVLQPQV</sequence>
<gene>
    <name evidence="3" type="ORF">KC19_VG034200</name>
</gene>
<protein>
    <submittedName>
        <fullName evidence="3">Uncharacterized protein</fullName>
    </submittedName>
</protein>
<feature type="region of interest" description="Disordered" evidence="1">
    <location>
        <begin position="138"/>
        <end position="210"/>
    </location>
</feature>
<dbReference type="EMBL" id="CM026426">
    <property type="protein sequence ID" value="KAG0571688.1"/>
    <property type="molecule type" value="Genomic_DNA"/>
</dbReference>
<organism evidence="3 4">
    <name type="scientific">Ceratodon purpureus</name>
    <name type="common">Fire moss</name>
    <name type="synonym">Dicranum purpureum</name>
    <dbReference type="NCBI Taxonomy" id="3225"/>
    <lineage>
        <taxon>Eukaryota</taxon>
        <taxon>Viridiplantae</taxon>
        <taxon>Streptophyta</taxon>
        <taxon>Embryophyta</taxon>
        <taxon>Bryophyta</taxon>
        <taxon>Bryophytina</taxon>
        <taxon>Bryopsida</taxon>
        <taxon>Dicranidae</taxon>
        <taxon>Pseudoditrichales</taxon>
        <taxon>Ditrichaceae</taxon>
        <taxon>Ceratodon</taxon>
    </lineage>
</organism>
<evidence type="ECO:0000256" key="1">
    <source>
        <dbReference type="SAM" id="MobiDB-lite"/>
    </source>
</evidence>
<feature type="compositionally biased region" description="Polar residues" evidence="1">
    <location>
        <begin position="138"/>
        <end position="160"/>
    </location>
</feature>
<feature type="compositionally biased region" description="Basic residues" evidence="1">
    <location>
        <begin position="195"/>
        <end position="208"/>
    </location>
</feature>
<name>A0A8T0HLZ6_CERPU</name>
<evidence type="ECO:0000313" key="4">
    <source>
        <dbReference type="Proteomes" id="UP000822688"/>
    </source>
</evidence>
<dbReference type="AlphaFoldDB" id="A0A8T0HLZ6"/>
<keyword evidence="2" id="KW-0812">Transmembrane</keyword>
<keyword evidence="2" id="KW-1133">Transmembrane helix</keyword>
<dbReference type="Proteomes" id="UP000822688">
    <property type="component" value="Chromosome V"/>
</dbReference>
<proteinExistence type="predicted"/>
<feature type="transmembrane region" description="Helical" evidence="2">
    <location>
        <begin position="101"/>
        <end position="119"/>
    </location>
</feature>
<keyword evidence="2" id="KW-0472">Membrane</keyword>
<evidence type="ECO:0000313" key="3">
    <source>
        <dbReference type="EMBL" id="KAG0571688.1"/>
    </source>
</evidence>
<accession>A0A8T0HLZ6</accession>